<feature type="compositionally biased region" description="Low complexity" evidence="1">
    <location>
        <begin position="164"/>
        <end position="174"/>
    </location>
</feature>
<feature type="region of interest" description="Disordered" evidence="1">
    <location>
        <begin position="164"/>
        <end position="192"/>
    </location>
</feature>
<dbReference type="AlphaFoldDB" id="A0AAP7ZNP5"/>
<evidence type="ECO:0000313" key="2">
    <source>
        <dbReference type="EMBL" id="OYQ13833.1"/>
    </source>
</evidence>
<evidence type="ECO:0008006" key="4">
    <source>
        <dbReference type="Google" id="ProtNLM"/>
    </source>
</evidence>
<name>A0AAP7ZNP5_RALSL</name>
<evidence type="ECO:0000256" key="1">
    <source>
        <dbReference type="SAM" id="MobiDB-lite"/>
    </source>
</evidence>
<accession>A0AAP7ZNP5</accession>
<gene>
    <name evidence="2" type="ORF">B7R77_11635</name>
</gene>
<reference evidence="2 3" key="1">
    <citation type="submission" date="2017-04" db="EMBL/GenBank/DDBJ databases">
        <title>Genome Announcement: Closed genomes of Ralstonia solanacearum strains K60, UW551, and UW700.</title>
        <authorList>
            <person name="Hayes M."/>
            <person name="Macintyre A.M."/>
            <person name="Allen C."/>
        </authorList>
    </citation>
    <scope>NUCLEOTIDE SEQUENCE [LARGE SCALE GENOMIC DNA]</scope>
    <source>
        <strain evidence="2 3">UW25</strain>
    </source>
</reference>
<sequence length="255" mass="28287">MSQASTPQERVAAARQLYAVLKEYLDRPTWTPIEGALILSGLHAPVGCTEFPREAPGLDGRPFKGDVVDRWTKAREIMRLWEWRCQDDEESDTTTPAQVAPHDFIEWCQDLEVETQWMRLMFDVISRGKAQSDQPDWIPLAVAEYAAQAAETISAIHALAGQVSSDSPVSAPAPNKVEKSAPRVPMPVPTNRDHVSTEELAAILAIEPQSILKRHSKDGSYLGIRPTKLPNRRLLWPVADVKRLLNVGGLEPGAE</sequence>
<dbReference type="RefSeq" id="WP_003271469.1">
    <property type="nucleotide sequence ID" value="NZ_NCTK01000001.1"/>
</dbReference>
<organism evidence="2 3">
    <name type="scientific">Ralstonia solanacearum K60</name>
    <dbReference type="NCBI Taxonomy" id="1091042"/>
    <lineage>
        <taxon>Bacteria</taxon>
        <taxon>Pseudomonadati</taxon>
        <taxon>Pseudomonadota</taxon>
        <taxon>Betaproteobacteria</taxon>
        <taxon>Burkholderiales</taxon>
        <taxon>Burkholderiaceae</taxon>
        <taxon>Ralstonia</taxon>
        <taxon>Ralstonia solanacearum species complex</taxon>
    </lineage>
</organism>
<protein>
    <recommendedName>
        <fullName evidence="4">DNA-binding protein</fullName>
    </recommendedName>
</protein>
<comment type="caution">
    <text evidence="2">The sequence shown here is derived from an EMBL/GenBank/DDBJ whole genome shotgun (WGS) entry which is preliminary data.</text>
</comment>
<proteinExistence type="predicted"/>
<evidence type="ECO:0000313" key="3">
    <source>
        <dbReference type="Proteomes" id="UP000216164"/>
    </source>
</evidence>
<dbReference type="EMBL" id="NCTK01000001">
    <property type="protein sequence ID" value="OYQ13833.1"/>
    <property type="molecule type" value="Genomic_DNA"/>
</dbReference>
<dbReference type="Proteomes" id="UP000216164">
    <property type="component" value="Unassembled WGS sequence"/>
</dbReference>